<feature type="region of interest" description="Disordered" evidence="1">
    <location>
        <begin position="365"/>
        <end position="389"/>
    </location>
</feature>
<dbReference type="Pfam" id="PF01612">
    <property type="entry name" value="DNA_pol_A_exo1"/>
    <property type="match status" value="1"/>
</dbReference>
<keyword evidence="4" id="KW-1185">Reference proteome</keyword>
<organism evidence="3 4">
    <name type="scientific">Euplotes crassus</name>
    <dbReference type="NCBI Taxonomy" id="5936"/>
    <lineage>
        <taxon>Eukaryota</taxon>
        <taxon>Sar</taxon>
        <taxon>Alveolata</taxon>
        <taxon>Ciliophora</taxon>
        <taxon>Intramacronucleata</taxon>
        <taxon>Spirotrichea</taxon>
        <taxon>Hypotrichia</taxon>
        <taxon>Euplotida</taxon>
        <taxon>Euplotidae</taxon>
        <taxon>Moneuplotes</taxon>
    </lineage>
</organism>
<dbReference type="EMBL" id="CAMPGE010005727">
    <property type="protein sequence ID" value="CAI2364572.1"/>
    <property type="molecule type" value="Genomic_DNA"/>
</dbReference>
<evidence type="ECO:0000313" key="4">
    <source>
        <dbReference type="Proteomes" id="UP001295684"/>
    </source>
</evidence>
<comment type="caution">
    <text evidence="3">The sequence shown here is derived from an EMBL/GenBank/DDBJ whole genome shotgun (WGS) entry which is preliminary data.</text>
</comment>
<dbReference type="GO" id="GO:0008408">
    <property type="term" value="F:3'-5' exonuclease activity"/>
    <property type="evidence" value="ECO:0007669"/>
    <property type="project" value="InterPro"/>
</dbReference>
<proteinExistence type="predicted"/>
<dbReference type="InterPro" id="IPR036397">
    <property type="entry name" value="RNaseH_sf"/>
</dbReference>
<dbReference type="GO" id="GO:0003676">
    <property type="term" value="F:nucleic acid binding"/>
    <property type="evidence" value="ECO:0007669"/>
    <property type="project" value="InterPro"/>
</dbReference>
<name>A0AAD1U923_EUPCR</name>
<dbReference type="InterPro" id="IPR012340">
    <property type="entry name" value="NA-bd_OB-fold"/>
</dbReference>
<dbReference type="PANTHER" id="PTHR46814">
    <property type="entry name" value="EGALITARIAN, ISOFORM B"/>
    <property type="match status" value="1"/>
</dbReference>
<sequence>MDKSQAYEVVQTLERSEEIAQMIIEESKIVETVLGVDCEGILRGRPLCLIQVFFKNCTYVYDLLEFDPFAGLLRDVIESKSIIKVFHDFCEDAASLITHYGVRAECVFDTQIAHRLFSNTLNPSKCSENNSISLNYLLKTHLETFNEYKDCISKKLNDDITLWEKRPLTDEMINYSIQDVCFLPEVYRVFLEKVAKFSSLIEFDLISDVFKDSRKCNTYAYININCKNLMSCKVGQYLTAFLKNFQKFCIYCSLNLGCTGIVLDSQSLKFIKSYFQMGDMLNLEIKRIDIEDKKIVLTVPDYYLKMDPDTISYYCFYAKSQNEKKLTREYINIYYNKNQAESAPKTNLKLTSRTFFKTTNSVRERGYSDNSSSIEAGLDTSTKRALKNSESTDKLQNILEEQKTAVPVAGEVVKKVENPPGDNPEELPDEIPERTHRKRKIKPLIDNQDENGFTEVPRAKRYFPKSHQGGAKSKKFTKQKRKWTKQ</sequence>
<dbReference type="AlphaFoldDB" id="A0AAD1U923"/>
<reference evidence="3" key="1">
    <citation type="submission" date="2023-07" db="EMBL/GenBank/DDBJ databases">
        <authorList>
            <consortium name="AG Swart"/>
            <person name="Singh M."/>
            <person name="Singh A."/>
            <person name="Seah K."/>
            <person name="Emmerich C."/>
        </authorList>
    </citation>
    <scope>NUCLEOTIDE SEQUENCE</scope>
    <source>
        <strain evidence="3">DP1</strain>
    </source>
</reference>
<dbReference type="SUPFAM" id="SSF53098">
    <property type="entry name" value="Ribonuclease H-like"/>
    <property type="match status" value="1"/>
</dbReference>
<accession>A0AAD1U923</accession>
<dbReference type="Gene3D" id="3.30.420.10">
    <property type="entry name" value="Ribonuclease H-like superfamily/Ribonuclease H"/>
    <property type="match status" value="1"/>
</dbReference>
<dbReference type="InterPro" id="IPR002562">
    <property type="entry name" value="3'-5'_exonuclease_dom"/>
</dbReference>
<dbReference type="GO" id="GO:0006139">
    <property type="term" value="P:nucleobase-containing compound metabolic process"/>
    <property type="evidence" value="ECO:0007669"/>
    <property type="project" value="InterPro"/>
</dbReference>
<feature type="region of interest" description="Disordered" evidence="1">
    <location>
        <begin position="415"/>
        <end position="486"/>
    </location>
</feature>
<feature type="compositionally biased region" description="Basic residues" evidence="1">
    <location>
        <begin position="472"/>
        <end position="486"/>
    </location>
</feature>
<evidence type="ECO:0000259" key="2">
    <source>
        <dbReference type="SMART" id="SM00474"/>
    </source>
</evidence>
<evidence type="ECO:0000313" key="3">
    <source>
        <dbReference type="EMBL" id="CAI2364572.1"/>
    </source>
</evidence>
<dbReference type="SMART" id="SM00474">
    <property type="entry name" value="35EXOc"/>
    <property type="match status" value="1"/>
</dbReference>
<dbReference type="InterPro" id="IPR012337">
    <property type="entry name" value="RNaseH-like_sf"/>
</dbReference>
<gene>
    <name evidence="3" type="ORF">ECRASSUSDP1_LOCUS5917</name>
</gene>
<dbReference type="SUPFAM" id="SSF50249">
    <property type="entry name" value="Nucleic acid-binding proteins"/>
    <property type="match status" value="1"/>
</dbReference>
<evidence type="ECO:0000256" key="1">
    <source>
        <dbReference type="SAM" id="MobiDB-lite"/>
    </source>
</evidence>
<dbReference type="PANTHER" id="PTHR46814:SF1">
    <property type="entry name" value="EGALITARIAN, ISOFORM B"/>
    <property type="match status" value="1"/>
</dbReference>
<dbReference type="Proteomes" id="UP001295684">
    <property type="component" value="Unassembled WGS sequence"/>
</dbReference>
<feature type="domain" description="3'-5' exonuclease" evidence="2">
    <location>
        <begin position="10"/>
        <end position="195"/>
    </location>
</feature>
<protein>
    <recommendedName>
        <fullName evidence="2">3'-5' exonuclease domain-containing protein</fullName>
    </recommendedName>
</protein>